<dbReference type="EMBL" id="WNWQ01000864">
    <property type="protein sequence ID" value="KAE9963298.1"/>
    <property type="molecule type" value="Genomic_DNA"/>
</dbReference>
<gene>
    <name evidence="2" type="ORF">BLS_009433</name>
</gene>
<dbReference type="CDD" id="cd21788">
    <property type="entry name" value="Rad21_Rec8_M_SpRad21p-like"/>
    <property type="match status" value="1"/>
</dbReference>
<accession>A0A8H3U507</accession>
<feature type="compositionally biased region" description="Polar residues" evidence="1">
    <location>
        <begin position="61"/>
        <end position="70"/>
    </location>
</feature>
<evidence type="ECO:0000256" key="1">
    <source>
        <dbReference type="SAM" id="MobiDB-lite"/>
    </source>
</evidence>
<evidence type="ECO:0000313" key="3">
    <source>
        <dbReference type="Proteomes" id="UP000433883"/>
    </source>
</evidence>
<protein>
    <submittedName>
        <fullName evidence="2">Uncharacterized protein</fullName>
    </submittedName>
</protein>
<feature type="compositionally biased region" description="Low complexity" evidence="1">
    <location>
        <begin position="33"/>
        <end position="47"/>
    </location>
</feature>
<feature type="compositionally biased region" description="Polar residues" evidence="1">
    <location>
        <begin position="294"/>
        <end position="304"/>
    </location>
</feature>
<feature type="region of interest" description="Disordered" evidence="1">
    <location>
        <begin position="363"/>
        <end position="399"/>
    </location>
</feature>
<comment type="caution">
    <text evidence="2">The sequence shown here is derived from an EMBL/GenBank/DDBJ whole genome shotgun (WGS) entry which is preliminary data.</text>
</comment>
<dbReference type="Proteomes" id="UP000433883">
    <property type="component" value="Unassembled WGS sequence"/>
</dbReference>
<dbReference type="AlphaFoldDB" id="A0A8H3U507"/>
<evidence type="ECO:0000313" key="2">
    <source>
        <dbReference type="EMBL" id="KAE9963298.1"/>
    </source>
</evidence>
<feature type="region of interest" description="Disordered" evidence="1">
    <location>
        <begin position="1"/>
        <end position="81"/>
    </location>
</feature>
<feature type="compositionally biased region" description="Polar residues" evidence="1">
    <location>
        <begin position="20"/>
        <end position="31"/>
    </location>
</feature>
<reference evidence="2 3" key="1">
    <citation type="submission" date="2019-11" db="EMBL/GenBank/DDBJ databases">
        <title>Venturia inaequalis Genome Resource.</title>
        <authorList>
            <person name="Lichtner F.J."/>
        </authorList>
    </citation>
    <scope>NUCLEOTIDE SEQUENCE [LARGE SCALE GENOMIC DNA]</scope>
    <source>
        <strain evidence="2">Bline_iso_100314</strain>
    </source>
</reference>
<name>A0A8H3U507_VENIN</name>
<sequence>MASDDEGELQSLLSAFKAQKSPTKLTPTKVRQPTPRSATSSASTPTRWQFRTVTPLPSPLTAYTPSTDQPELTPPSDQRAATIGQPVELSKEEQAEAIVLSLIQDRATGVDWDTEPHVSNLRSVFHLEHDEAVGILQIWYPCINESRVSRAVERHRHKIQLEEDEGSDVEIVQVRSKVGTSFDSAIVLDSEEEMGEAHYKAGNSFDSAIVISDEKGNGEKTQRDEAAKTSVEVSEVLLPSRYRTPSPVLVPVDVNIAAPKTPNNAVDISQLPTPVTTSRPLVQHSRGYSPPATPTRQPESSLHLTGSLGGKRPHTVLEEDVEIELRAAKIPRKGLYAPSLIDGPVLDSTTVLEEEQQFKVLEKAQESYPSPSKTPQKNIASFRDVDRSSPTPRQRTVKATTTKVKRSKFLKADSRTELPNAVLKAQRTDRSDILIPRGSNQLPRDRMVLALLRDQKDKQLFIANVFGEQRRQLWAPELRGILSFETIQRSGRFNRGLEVEDETGGL</sequence>
<feature type="region of interest" description="Disordered" evidence="1">
    <location>
        <begin position="278"/>
        <end position="313"/>
    </location>
</feature>
<organism evidence="2 3">
    <name type="scientific">Venturia inaequalis</name>
    <name type="common">Apple scab fungus</name>
    <dbReference type="NCBI Taxonomy" id="5025"/>
    <lineage>
        <taxon>Eukaryota</taxon>
        <taxon>Fungi</taxon>
        <taxon>Dikarya</taxon>
        <taxon>Ascomycota</taxon>
        <taxon>Pezizomycotina</taxon>
        <taxon>Dothideomycetes</taxon>
        <taxon>Pleosporomycetidae</taxon>
        <taxon>Venturiales</taxon>
        <taxon>Venturiaceae</taxon>
        <taxon>Venturia</taxon>
    </lineage>
</organism>
<feature type="compositionally biased region" description="Polar residues" evidence="1">
    <location>
        <begin position="367"/>
        <end position="379"/>
    </location>
</feature>
<proteinExistence type="predicted"/>